<dbReference type="InterPro" id="IPR032781">
    <property type="entry name" value="ABC_tran_Xtn"/>
</dbReference>
<evidence type="ECO:0000256" key="5">
    <source>
        <dbReference type="ARBA" id="ARBA00022737"/>
    </source>
</evidence>
<dbReference type="NCBIfam" id="TIGR03719">
    <property type="entry name" value="ABC_ABC_ChvD"/>
    <property type="match status" value="1"/>
</dbReference>
<evidence type="ECO:0000256" key="12">
    <source>
        <dbReference type="HAMAP-Rule" id="MF_00847"/>
    </source>
</evidence>
<dbReference type="FunFam" id="3.40.50.300:FF:000011">
    <property type="entry name" value="Putative ABC transporter ATP-binding component"/>
    <property type="match status" value="1"/>
</dbReference>
<evidence type="ECO:0000313" key="15">
    <source>
        <dbReference type="Proteomes" id="UP000055136"/>
    </source>
</evidence>
<dbReference type="KEGG" id="tee:Tel_09910"/>
<dbReference type="EC" id="3.6.1.-" evidence="12"/>
<keyword evidence="8 12" id="KW-0067">ATP-binding</keyword>
<dbReference type="EMBL" id="CP013099">
    <property type="protein sequence ID" value="ALP53438.1"/>
    <property type="molecule type" value="Genomic_DNA"/>
</dbReference>
<evidence type="ECO:0000256" key="10">
    <source>
        <dbReference type="ARBA" id="ARBA00022884"/>
    </source>
</evidence>
<dbReference type="Pfam" id="PF00005">
    <property type="entry name" value="ABC_tran"/>
    <property type="match status" value="2"/>
</dbReference>
<evidence type="ECO:0000256" key="6">
    <source>
        <dbReference type="ARBA" id="ARBA00022741"/>
    </source>
</evidence>
<comment type="domain">
    <text evidence="12">The arm domain is inserted in the first ABC transporter domain. Probably contacts ribosomal protein L1.</text>
</comment>
<dbReference type="GO" id="GO:0045900">
    <property type="term" value="P:negative regulation of translational elongation"/>
    <property type="evidence" value="ECO:0007669"/>
    <property type="project" value="UniProtKB-UniRule"/>
</dbReference>
<feature type="region of interest" description="Arm" evidence="12">
    <location>
        <begin position="95"/>
        <end position="139"/>
    </location>
</feature>
<dbReference type="PROSITE" id="PS00211">
    <property type="entry name" value="ABC_TRANSPORTER_1"/>
    <property type="match status" value="1"/>
</dbReference>
<keyword evidence="4 12" id="KW-0699">rRNA-binding</keyword>
<feature type="region of interest" description="PtIM" evidence="12">
    <location>
        <begin position="242"/>
        <end position="322"/>
    </location>
</feature>
<dbReference type="GO" id="GO:0000049">
    <property type="term" value="F:tRNA binding"/>
    <property type="evidence" value="ECO:0007669"/>
    <property type="project" value="UniProtKB-UniRule"/>
</dbReference>
<evidence type="ECO:0000256" key="8">
    <source>
        <dbReference type="ARBA" id="ARBA00022840"/>
    </source>
</evidence>
<evidence type="ECO:0000256" key="3">
    <source>
        <dbReference type="ARBA" id="ARBA00022555"/>
    </source>
</evidence>
<evidence type="ECO:0000256" key="7">
    <source>
        <dbReference type="ARBA" id="ARBA00022801"/>
    </source>
</evidence>
<dbReference type="Pfam" id="PF12848">
    <property type="entry name" value="ABC_tran_Xtn"/>
    <property type="match status" value="1"/>
</dbReference>
<keyword evidence="7 12" id="KW-0378">Hydrolase</keyword>
<dbReference type="InterPro" id="IPR003593">
    <property type="entry name" value="AAA+_ATPase"/>
</dbReference>
<evidence type="ECO:0000256" key="11">
    <source>
        <dbReference type="ARBA" id="ARBA00022917"/>
    </source>
</evidence>
<comment type="catalytic activity">
    <reaction evidence="12">
        <text>ATP + H2O = ADP + phosphate + H(+)</text>
        <dbReference type="Rhea" id="RHEA:13065"/>
        <dbReference type="ChEBI" id="CHEBI:15377"/>
        <dbReference type="ChEBI" id="CHEBI:15378"/>
        <dbReference type="ChEBI" id="CHEBI:30616"/>
        <dbReference type="ChEBI" id="CHEBI:43474"/>
        <dbReference type="ChEBI" id="CHEBI:456216"/>
    </reaction>
</comment>
<dbReference type="GO" id="GO:0016887">
    <property type="term" value="F:ATP hydrolysis activity"/>
    <property type="evidence" value="ECO:0007669"/>
    <property type="project" value="UniProtKB-UniRule"/>
</dbReference>
<accession>A0A0S2TE74</accession>
<dbReference type="GO" id="GO:0019843">
    <property type="term" value="F:rRNA binding"/>
    <property type="evidence" value="ECO:0007669"/>
    <property type="project" value="UniProtKB-UniRule"/>
</dbReference>
<comment type="subunit">
    <text evidence="12">Monomer. Probably contacts ribosomal proteins L1, L5, L33 and S7, the 16S and 23S rRNA and the P-site containing tRNA(fMet).</text>
</comment>
<dbReference type="STRING" id="1748243.Tel_09910"/>
<dbReference type="SUPFAM" id="SSF52540">
    <property type="entry name" value="P-loop containing nucleoside triphosphate hydrolases"/>
    <property type="match status" value="2"/>
</dbReference>
<feature type="binding site" evidence="12">
    <location>
        <begin position="356"/>
        <end position="363"/>
    </location>
    <ligand>
        <name>ATP</name>
        <dbReference type="ChEBI" id="CHEBI:30616"/>
        <label>2</label>
    </ligand>
</feature>
<feature type="binding site" evidence="12">
    <location>
        <begin position="39"/>
        <end position="46"/>
    </location>
    <ligand>
        <name>ATP</name>
        <dbReference type="ChEBI" id="CHEBI:30616"/>
        <label>1</label>
    </ligand>
</feature>
<comment type="function">
    <text evidence="12">A translation factor that gates the progression of the 70S ribosomal initiation complex (IC, containing tRNA(fMet) in the P-site) into the translation elongation cycle by using a mechanism sensitive to the ATP/ADP ratio. Binds to the 70S ribosome E-site where it modulates the state of the translating ribosome during subunit translocation. ATP hydrolysis probably frees it from the ribosome, which can enter the elongation phase.</text>
</comment>
<dbReference type="FunFam" id="3.40.50.300:FF:000183">
    <property type="entry name" value="ABC transporter ATP-binding protein yjjK"/>
    <property type="match status" value="1"/>
</dbReference>
<dbReference type="PANTHER" id="PTHR43858">
    <property type="entry name" value="ENERGY-DEPENDENT TRANSLATIONAL THROTTLE PROTEIN ETTA"/>
    <property type="match status" value="1"/>
</dbReference>
<dbReference type="InterPro" id="IPR003439">
    <property type="entry name" value="ABC_transporter-like_ATP-bd"/>
</dbReference>
<dbReference type="Gene3D" id="3.40.50.300">
    <property type="entry name" value="P-loop containing nucleotide triphosphate hydrolases"/>
    <property type="match status" value="2"/>
</dbReference>
<reference evidence="14" key="1">
    <citation type="submission" date="2015-10" db="EMBL/GenBank/DDBJ databases">
        <title>Description of Candidatus Tenderia electrophaga gen. nov, sp. nov., an Uncultivated Electroautotroph from a Biocathode Enrichment.</title>
        <authorList>
            <person name="Eddie B.J."/>
            <person name="Malanoski A.P."/>
            <person name="Wang Z."/>
            <person name="Hall R.J."/>
            <person name="Oh S.D."/>
            <person name="Heiner C."/>
            <person name="Lin B."/>
            <person name="Strycharz-Glaven S.M."/>
        </authorList>
    </citation>
    <scope>NUCLEOTIDE SEQUENCE [LARGE SCALE GENOMIC DNA]</scope>
    <source>
        <strain evidence="14">NRL1</strain>
    </source>
</reference>
<dbReference type="SMART" id="SM00382">
    <property type="entry name" value="AAA"/>
    <property type="match status" value="2"/>
</dbReference>
<protein>
    <recommendedName>
        <fullName evidence="12">Energy-dependent translational throttle protein EttA</fullName>
        <ecNumber evidence="12">3.6.1.-</ecNumber>
    </recommendedName>
    <alternativeName>
        <fullName evidence="12">Translational regulatory factor EttA</fullName>
    </alternativeName>
</protein>
<keyword evidence="10 12" id="KW-0694">RNA-binding</keyword>
<dbReference type="CDD" id="cd03221">
    <property type="entry name" value="ABCF_EF-3"/>
    <property type="match status" value="2"/>
</dbReference>
<evidence type="ECO:0000256" key="9">
    <source>
        <dbReference type="ARBA" id="ARBA00022845"/>
    </source>
</evidence>
<evidence type="ECO:0000256" key="2">
    <source>
        <dbReference type="ARBA" id="ARBA00022490"/>
    </source>
</evidence>
<evidence type="ECO:0000256" key="4">
    <source>
        <dbReference type="ARBA" id="ARBA00022730"/>
    </source>
</evidence>
<keyword evidence="5 12" id="KW-0677">Repeat</keyword>
<dbReference type="InterPro" id="IPR022374">
    <property type="entry name" value="EttA"/>
</dbReference>
<dbReference type="NCBIfam" id="NF008775">
    <property type="entry name" value="PRK11819.1"/>
    <property type="match status" value="1"/>
</dbReference>
<name>A0A0S2TE74_9GAMM</name>
<comment type="subcellular location">
    <subcellularLocation>
        <location evidence="12">Cytoplasm</location>
    </subcellularLocation>
    <text evidence="12">Associates with ribosomes and polysomes.</text>
</comment>
<dbReference type="AlphaFoldDB" id="A0A0S2TE74"/>
<feature type="domain" description="ABC transporter" evidence="13">
    <location>
        <begin position="324"/>
        <end position="541"/>
    </location>
</feature>
<dbReference type="PANTHER" id="PTHR43858:SF1">
    <property type="entry name" value="ABC TRANSPORTER-RELATED PROTEIN"/>
    <property type="match status" value="1"/>
</dbReference>
<keyword evidence="2 12" id="KW-0963">Cytoplasm</keyword>
<evidence type="ECO:0000259" key="13">
    <source>
        <dbReference type="PROSITE" id="PS50893"/>
    </source>
</evidence>
<comment type="domain">
    <text evidence="12">The P-site tRNA interaction motif (PtIM domain) probably interacts with the P-site tRNA(fMet) as well as the 23S rRNA.</text>
</comment>
<evidence type="ECO:0000313" key="14">
    <source>
        <dbReference type="EMBL" id="ALP53438.1"/>
    </source>
</evidence>
<proteinExistence type="inferred from homology"/>
<sequence>MAQYIYTMNRVSKVVPPKRTIIKDISLSFFPGAKIGLLGLNGAGKSTVLRIMAGEDTEYEGEARPQPGINIGYLPQEPELDPSKDVRGNVEEALGHIKEAMEKLDQVYAAYAEPDADFDALAKQQAELENIIQASDAHNLERKLEIAADALRLPAWDADVTTLSGGERRRVALCRLILSAPDMLLLDEPTNHLDAESVAWLEQFLREFQGTVVAVTHDRYFLDNVAGWILELDRGHGIPWEGNYSSWLEQKEKRLEQEEKGEQARMKAMKAELEWVRSNPKGRHAKSKARLTRYEELANQNFDKRNETNELFIPPGPRLGDLVIEADGLRKGFGERLLIDDLSFNLPRGGIVGVIGPNGAGKSTLFKMIIGTEQADGGELRIGETVQLAYVDQSRDALDDSKTAWEEVSDGQDIITVNGVQINSRAYLSRFNFKGTDQQKRVGKLSGGERNRLHLAKLLQSGGNVLLLDEPTNDLDVETLRALEEALLEFAGCVVVISHDRWFLDRIATHMLAFEGDSHVEWFEGNFADYEEDKKRRLGEDAVTQPHRITYKKFSD</sequence>
<comment type="similarity">
    <text evidence="1 12">Belongs to the ABC transporter superfamily. ABCF family. Translational throttle EttA subfamily.</text>
</comment>
<dbReference type="InterPro" id="IPR017871">
    <property type="entry name" value="ABC_transporter-like_CS"/>
</dbReference>
<organism evidence="14 15">
    <name type="scientific">Candidatus Tenderia electrophaga</name>
    <dbReference type="NCBI Taxonomy" id="1748243"/>
    <lineage>
        <taxon>Bacteria</taxon>
        <taxon>Pseudomonadati</taxon>
        <taxon>Pseudomonadota</taxon>
        <taxon>Gammaproteobacteria</taxon>
        <taxon>Candidatus Tenderiales</taxon>
        <taxon>Candidatus Tenderiaceae</taxon>
        <taxon>Candidatus Tenderia</taxon>
    </lineage>
</organism>
<dbReference type="Proteomes" id="UP000055136">
    <property type="component" value="Chromosome"/>
</dbReference>
<keyword evidence="9 12" id="KW-0810">Translation regulation</keyword>
<evidence type="ECO:0000256" key="1">
    <source>
        <dbReference type="ARBA" id="ARBA00005868"/>
    </source>
</evidence>
<keyword evidence="6 12" id="KW-0547">Nucleotide-binding</keyword>
<gene>
    <name evidence="12" type="primary">ettA</name>
    <name evidence="14" type="ORF">Tel_09910</name>
</gene>
<dbReference type="GO" id="GO:0006412">
    <property type="term" value="P:translation"/>
    <property type="evidence" value="ECO:0007669"/>
    <property type="project" value="UniProtKB-KW"/>
</dbReference>
<dbReference type="GO" id="GO:0005524">
    <property type="term" value="F:ATP binding"/>
    <property type="evidence" value="ECO:0007669"/>
    <property type="project" value="UniProtKB-UniRule"/>
</dbReference>
<dbReference type="GO" id="GO:0005737">
    <property type="term" value="C:cytoplasm"/>
    <property type="evidence" value="ECO:0007669"/>
    <property type="project" value="UniProtKB-SubCell"/>
</dbReference>
<keyword evidence="15" id="KW-1185">Reference proteome</keyword>
<keyword evidence="11 12" id="KW-0648">Protein biosynthesis</keyword>
<keyword evidence="3 12" id="KW-0820">tRNA-binding</keyword>
<dbReference type="HAMAP" id="MF_00847">
    <property type="entry name" value="EttA"/>
    <property type="match status" value="1"/>
</dbReference>
<feature type="domain" description="ABC transporter" evidence="13">
    <location>
        <begin position="6"/>
        <end position="259"/>
    </location>
</feature>
<dbReference type="InterPro" id="IPR027417">
    <property type="entry name" value="P-loop_NTPase"/>
</dbReference>
<dbReference type="PROSITE" id="PS50893">
    <property type="entry name" value="ABC_TRANSPORTER_2"/>
    <property type="match status" value="2"/>
</dbReference>
<dbReference type="GO" id="GO:0043022">
    <property type="term" value="F:ribosome binding"/>
    <property type="evidence" value="ECO:0007669"/>
    <property type="project" value="UniProtKB-UniRule"/>
</dbReference>